<evidence type="ECO:0000256" key="3">
    <source>
        <dbReference type="ARBA" id="ARBA00023163"/>
    </source>
</evidence>
<reference evidence="5" key="2">
    <citation type="journal article" date="2021" name="PeerJ">
        <title>Extensive microbial diversity within the chicken gut microbiome revealed by metagenomics and culture.</title>
        <authorList>
            <person name="Gilroy R."/>
            <person name="Ravi A."/>
            <person name="Getino M."/>
            <person name="Pursley I."/>
            <person name="Horton D.L."/>
            <person name="Alikhan N.F."/>
            <person name="Baker D."/>
            <person name="Gharbi K."/>
            <person name="Hall N."/>
            <person name="Watson M."/>
            <person name="Adriaenssens E.M."/>
            <person name="Foster-Nyarko E."/>
            <person name="Jarju S."/>
            <person name="Secka A."/>
            <person name="Antonio M."/>
            <person name="Oren A."/>
            <person name="Chaudhuri R.R."/>
            <person name="La Ragione R."/>
            <person name="Hildebrand F."/>
            <person name="Pallen M.J."/>
        </authorList>
    </citation>
    <scope>NUCLEOTIDE SEQUENCE</scope>
    <source>
        <strain evidence="5">CHK152-2871</strain>
    </source>
</reference>
<dbReference type="SMART" id="SM00345">
    <property type="entry name" value="HTH_GNTR"/>
    <property type="match status" value="4"/>
</dbReference>
<reference evidence="5" key="1">
    <citation type="submission" date="2020-10" db="EMBL/GenBank/DDBJ databases">
        <authorList>
            <person name="Gilroy R."/>
        </authorList>
    </citation>
    <scope>NUCLEOTIDE SEQUENCE</scope>
    <source>
        <strain evidence="5">CHK152-2871</strain>
    </source>
</reference>
<dbReference type="Pfam" id="PF00392">
    <property type="entry name" value="GntR"/>
    <property type="match status" value="3"/>
</dbReference>
<organism evidence="5 6">
    <name type="scientific">Candidatus Galligastranaerophilus intestinavium</name>
    <dbReference type="NCBI Taxonomy" id="2840836"/>
    <lineage>
        <taxon>Bacteria</taxon>
        <taxon>Candidatus Galligastranaerophilus</taxon>
    </lineage>
</organism>
<keyword evidence="1" id="KW-0805">Transcription regulation</keyword>
<evidence type="ECO:0000259" key="4">
    <source>
        <dbReference type="PROSITE" id="PS50949"/>
    </source>
</evidence>
<dbReference type="InterPro" id="IPR000524">
    <property type="entry name" value="Tscrpt_reg_HTH_GntR"/>
</dbReference>
<dbReference type="PROSITE" id="PS01332">
    <property type="entry name" value="HTH_RRF2_1"/>
    <property type="match status" value="1"/>
</dbReference>
<dbReference type="EMBL" id="DVJQ01000050">
    <property type="protein sequence ID" value="HIS74604.1"/>
    <property type="molecule type" value="Genomic_DNA"/>
</dbReference>
<sequence>MKKIQISQINFPPPDFKNSKVTKEKIVLKWLIDWINHSISTSDVKYGDFLPEKSKLAKYLGVSIGTIQNAIRQAEDMGYFESRQSVGTAIKDPHNQNKIFEKTFSKKDEATILIKKYIIDSKLKLENALPSTKELSKLLNIGENTIRLALEVLLREGIIEQITQSGAKVIRIYKKSFNKENCEKIQQRTNLAKITVQKMKEYIIKNFNVGDKILPNEEFAKLFNVSIRTVNEAAKILNEQNIILSRRGSYGTIYINDPRKIKKQKEREEKSLFMSKPQNNILQESYLYSWEKTLEALKKYIIQNHSAGDKIPSMKELATILNVSTNTIRHAISILCDEGYLITQRGKYGGVYILEMPQKDSETFRWLALNPTAINIDVK</sequence>
<dbReference type="InterPro" id="IPR036388">
    <property type="entry name" value="WH-like_DNA-bd_sf"/>
</dbReference>
<dbReference type="GO" id="GO:0003700">
    <property type="term" value="F:DNA-binding transcription factor activity"/>
    <property type="evidence" value="ECO:0007669"/>
    <property type="project" value="InterPro"/>
</dbReference>
<feature type="domain" description="HTH gntR-type" evidence="4">
    <location>
        <begin position="287"/>
        <end position="356"/>
    </location>
</feature>
<evidence type="ECO:0000256" key="1">
    <source>
        <dbReference type="ARBA" id="ARBA00023015"/>
    </source>
</evidence>
<evidence type="ECO:0000256" key="2">
    <source>
        <dbReference type="ARBA" id="ARBA00023125"/>
    </source>
</evidence>
<evidence type="ECO:0000313" key="6">
    <source>
        <dbReference type="Proteomes" id="UP000886865"/>
    </source>
</evidence>
<dbReference type="AlphaFoldDB" id="A0A9D1JXL7"/>
<accession>A0A9D1JXL7</accession>
<keyword evidence="2" id="KW-0238">DNA-binding</keyword>
<dbReference type="SUPFAM" id="SSF46785">
    <property type="entry name" value="Winged helix' DNA-binding domain"/>
    <property type="match status" value="4"/>
</dbReference>
<name>A0A9D1JXL7_9BACT</name>
<keyword evidence="3" id="KW-0804">Transcription</keyword>
<protein>
    <submittedName>
        <fullName evidence="5">GntR family transcriptional regulator</fullName>
    </submittedName>
</protein>
<dbReference type="CDD" id="cd07377">
    <property type="entry name" value="WHTH_GntR"/>
    <property type="match status" value="1"/>
</dbReference>
<dbReference type="PROSITE" id="PS50949">
    <property type="entry name" value="HTH_GNTR"/>
    <property type="match status" value="3"/>
</dbReference>
<feature type="domain" description="HTH gntR-type" evidence="4">
    <location>
        <begin position="104"/>
        <end position="172"/>
    </location>
</feature>
<dbReference type="Gene3D" id="1.10.10.10">
    <property type="entry name" value="Winged helix-like DNA-binding domain superfamily/Winged helix DNA-binding domain"/>
    <property type="match status" value="4"/>
</dbReference>
<dbReference type="PANTHER" id="PTHR44846">
    <property type="entry name" value="MANNOSYL-D-GLYCERATE TRANSPORT/METABOLISM SYSTEM REPRESSOR MNGR-RELATED"/>
    <property type="match status" value="1"/>
</dbReference>
<gene>
    <name evidence="5" type="ORF">IAA86_06255</name>
</gene>
<comment type="caution">
    <text evidence="5">The sequence shown here is derived from an EMBL/GenBank/DDBJ whole genome shotgun (WGS) entry which is preliminary data.</text>
</comment>
<dbReference type="InterPro" id="IPR050679">
    <property type="entry name" value="Bact_HTH_transcr_reg"/>
</dbReference>
<dbReference type="InterPro" id="IPR036390">
    <property type="entry name" value="WH_DNA-bd_sf"/>
</dbReference>
<dbReference type="Proteomes" id="UP000886865">
    <property type="component" value="Unassembled WGS sequence"/>
</dbReference>
<feature type="domain" description="HTH gntR-type" evidence="4">
    <location>
        <begin position="25"/>
        <end position="93"/>
    </location>
</feature>
<dbReference type="InterPro" id="IPR030489">
    <property type="entry name" value="TR_Rrf2-type_CS"/>
</dbReference>
<dbReference type="PANTHER" id="PTHR44846:SF1">
    <property type="entry name" value="MANNOSYL-D-GLYCERATE TRANSPORT_METABOLISM SYSTEM REPRESSOR MNGR-RELATED"/>
    <property type="match status" value="1"/>
</dbReference>
<dbReference type="GO" id="GO:0003677">
    <property type="term" value="F:DNA binding"/>
    <property type="evidence" value="ECO:0007669"/>
    <property type="project" value="UniProtKB-KW"/>
</dbReference>
<evidence type="ECO:0000313" key="5">
    <source>
        <dbReference type="EMBL" id="HIS74604.1"/>
    </source>
</evidence>
<dbReference type="GO" id="GO:0045892">
    <property type="term" value="P:negative regulation of DNA-templated transcription"/>
    <property type="evidence" value="ECO:0007669"/>
    <property type="project" value="TreeGrafter"/>
</dbReference>
<proteinExistence type="predicted"/>